<evidence type="ECO:0000313" key="3">
    <source>
        <dbReference type="EMBL" id="KAL0954249.1"/>
    </source>
</evidence>
<feature type="region of interest" description="Disordered" evidence="1">
    <location>
        <begin position="192"/>
        <end position="224"/>
    </location>
</feature>
<reference evidence="4" key="1">
    <citation type="submission" date="2024-06" db="EMBL/GenBank/DDBJ databases">
        <title>Multi-omics analyses provide insights into the biosynthesis of the anticancer antibiotic pleurotin in Hohenbuehelia grisea.</title>
        <authorList>
            <person name="Weaver J.A."/>
            <person name="Alberti F."/>
        </authorList>
    </citation>
    <scope>NUCLEOTIDE SEQUENCE [LARGE SCALE GENOMIC DNA]</scope>
    <source>
        <strain evidence="4">T-177</strain>
    </source>
</reference>
<comment type="caution">
    <text evidence="3">The sequence shown here is derived from an EMBL/GenBank/DDBJ whole genome shotgun (WGS) entry which is preliminary data.</text>
</comment>
<organism evidence="3 4">
    <name type="scientific">Hohenbuehelia grisea</name>
    <dbReference type="NCBI Taxonomy" id="104357"/>
    <lineage>
        <taxon>Eukaryota</taxon>
        <taxon>Fungi</taxon>
        <taxon>Dikarya</taxon>
        <taxon>Basidiomycota</taxon>
        <taxon>Agaricomycotina</taxon>
        <taxon>Agaricomycetes</taxon>
        <taxon>Agaricomycetidae</taxon>
        <taxon>Agaricales</taxon>
        <taxon>Pleurotineae</taxon>
        <taxon>Pleurotaceae</taxon>
        <taxon>Hohenbuehelia</taxon>
    </lineage>
</organism>
<keyword evidence="2" id="KW-1133">Transmembrane helix</keyword>
<feature type="region of interest" description="Disordered" evidence="1">
    <location>
        <begin position="252"/>
        <end position="291"/>
    </location>
</feature>
<feature type="compositionally biased region" description="Basic and acidic residues" evidence="1">
    <location>
        <begin position="131"/>
        <end position="145"/>
    </location>
</feature>
<keyword evidence="4" id="KW-1185">Reference proteome</keyword>
<feature type="region of interest" description="Disordered" evidence="1">
    <location>
        <begin position="118"/>
        <end position="145"/>
    </location>
</feature>
<keyword evidence="2" id="KW-0812">Transmembrane</keyword>
<accession>A0ABR3JF43</accession>
<dbReference type="EMBL" id="JASNQZ010000008">
    <property type="protein sequence ID" value="KAL0954249.1"/>
    <property type="molecule type" value="Genomic_DNA"/>
</dbReference>
<name>A0ABR3JF43_9AGAR</name>
<sequence>MPPFEPTYGRLVTPFTIQIATADLEDRAAAPVTIAESTAGIFPEYRDARSQTIPILSTRALRFVREASQNTDHTTQRERAQLNAKRIALTLSLCFAFTVLVFAVGYVIICRNRRIHGKKPNPSNPSVIEPFVEKDSDAAEESSKSVEKMLRLERRAALEESISHMQDELAALQRQQSLVPSALSQAEDGVTRYQGHNEDPGVAQSRNRGDERGGGLEGHASPGGIDVVNLAQNIARLMERVAHIEAQRQALDQRASFPSTGPPSYASRSPRESVAGSHDEGDRSSMRNPFE</sequence>
<keyword evidence="2" id="KW-0472">Membrane</keyword>
<feature type="compositionally biased region" description="Basic and acidic residues" evidence="1">
    <location>
        <begin position="277"/>
        <end position="291"/>
    </location>
</feature>
<gene>
    <name evidence="3" type="ORF">HGRIS_005377</name>
</gene>
<evidence type="ECO:0000256" key="1">
    <source>
        <dbReference type="SAM" id="MobiDB-lite"/>
    </source>
</evidence>
<evidence type="ECO:0000256" key="2">
    <source>
        <dbReference type="SAM" id="Phobius"/>
    </source>
</evidence>
<protein>
    <submittedName>
        <fullName evidence="3">Uncharacterized protein</fullName>
    </submittedName>
</protein>
<dbReference type="Proteomes" id="UP001556367">
    <property type="component" value="Unassembled WGS sequence"/>
</dbReference>
<evidence type="ECO:0000313" key="4">
    <source>
        <dbReference type="Proteomes" id="UP001556367"/>
    </source>
</evidence>
<feature type="transmembrane region" description="Helical" evidence="2">
    <location>
        <begin position="87"/>
        <end position="109"/>
    </location>
</feature>
<proteinExistence type="predicted"/>